<dbReference type="AlphaFoldDB" id="A0AAV3NG80"/>
<dbReference type="Proteomes" id="UP001454036">
    <property type="component" value="Unassembled WGS sequence"/>
</dbReference>
<protein>
    <submittedName>
        <fullName evidence="2">Uncharacterized protein</fullName>
    </submittedName>
</protein>
<gene>
    <name evidence="2" type="ORF">LIER_34914</name>
</gene>
<keyword evidence="3" id="KW-1185">Reference proteome</keyword>
<feature type="region of interest" description="Disordered" evidence="1">
    <location>
        <begin position="1"/>
        <end position="30"/>
    </location>
</feature>
<comment type="caution">
    <text evidence="2">The sequence shown here is derived from an EMBL/GenBank/DDBJ whole genome shotgun (WGS) entry which is preliminary data.</text>
</comment>
<evidence type="ECO:0000313" key="2">
    <source>
        <dbReference type="EMBL" id="GAA0138295.1"/>
    </source>
</evidence>
<evidence type="ECO:0000256" key="1">
    <source>
        <dbReference type="SAM" id="MobiDB-lite"/>
    </source>
</evidence>
<name>A0AAV3NG80_LITER</name>
<reference evidence="2 3" key="1">
    <citation type="submission" date="2024-01" db="EMBL/GenBank/DDBJ databases">
        <title>The complete chloroplast genome sequence of Lithospermum erythrorhizon: insights into the phylogenetic relationship among Boraginaceae species and the maternal lineages of purple gromwells.</title>
        <authorList>
            <person name="Okada T."/>
            <person name="Watanabe K."/>
        </authorList>
    </citation>
    <scope>NUCLEOTIDE SEQUENCE [LARGE SCALE GENOMIC DNA]</scope>
</reference>
<organism evidence="2 3">
    <name type="scientific">Lithospermum erythrorhizon</name>
    <name type="common">Purple gromwell</name>
    <name type="synonym">Lithospermum officinale var. erythrorhizon</name>
    <dbReference type="NCBI Taxonomy" id="34254"/>
    <lineage>
        <taxon>Eukaryota</taxon>
        <taxon>Viridiplantae</taxon>
        <taxon>Streptophyta</taxon>
        <taxon>Embryophyta</taxon>
        <taxon>Tracheophyta</taxon>
        <taxon>Spermatophyta</taxon>
        <taxon>Magnoliopsida</taxon>
        <taxon>eudicotyledons</taxon>
        <taxon>Gunneridae</taxon>
        <taxon>Pentapetalae</taxon>
        <taxon>asterids</taxon>
        <taxon>lamiids</taxon>
        <taxon>Boraginales</taxon>
        <taxon>Boraginaceae</taxon>
        <taxon>Boraginoideae</taxon>
        <taxon>Lithospermeae</taxon>
        <taxon>Lithospermum</taxon>
    </lineage>
</organism>
<proteinExistence type="predicted"/>
<evidence type="ECO:0000313" key="3">
    <source>
        <dbReference type="Proteomes" id="UP001454036"/>
    </source>
</evidence>
<sequence length="93" mass="10023">MAFILPWSCRPTKEPSPPGSVRSSSEEVAREEGVQIDGGAEFVGRLCLYAGSLLWWSSEKVTGEATGPSDFTISRRSPELLGCVVAVNSNQLH</sequence>
<accession>A0AAV3NG80</accession>
<dbReference type="EMBL" id="BAABME010014918">
    <property type="protein sequence ID" value="GAA0138295.1"/>
    <property type="molecule type" value="Genomic_DNA"/>
</dbReference>